<sequence>MKGKKEKRKTRHLRLSSSVVSCFSSLPPPFAANQNYHFVYIAPEVLLKKEYDGKEIKAKGDFMAMEGSFEKKRIKNEWHFKDDLHHTFAFLNRSFRCFEKVELNQTCHFFADISCLRQKIIAMKLIIRLQMLEVLKDAQWSNLNIFHIVEESMDHGINQVLIYVSI</sequence>
<evidence type="ECO:0000313" key="1">
    <source>
        <dbReference type="EnsemblPlants" id="MELO3C030856.2.1"/>
    </source>
</evidence>
<dbReference type="AlphaFoldDB" id="A0A9I9EAD6"/>
<dbReference type="EnsemblPlants" id="MELO3C030856.2.1">
    <property type="protein sequence ID" value="MELO3C030856.2.1"/>
    <property type="gene ID" value="MELO3C030856.2"/>
</dbReference>
<organism evidence="1">
    <name type="scientific">Cucumis melo</name>
    <name type="common">Muskmelon</name>
    <dbReference type="NCBI Taxonomy" id="3656"/>
    <lineage>
        <taxon>Eukaryota</taxon>
        <taxon>Viridiplantae</taxon>
        <taxon>Streptophyta</taxon>
        <taxon>Embryophyta</taxon>
        <taxon>Tracheophyta</taxon>
        <taxon>Spermatophyta</taxon>
        <taxon>Magnoliopsida</taxon>
        <taxon>eudicotyledons</taxon>
        <taxon>Gunneridae</taxon>
        <taxon>Pentapetalae</taxon>
        <taxon>rosids</taxon>
        <taxon>fabids</taxon>
        <taxon>Cucurbitales</taxon>
        <taxon>Cucurbitaceae</taxon>
        <taxon>Benincaseae</taxon>
        <taxon>Cucumis</taxon>
    </lineage>
</organism>
<protein>
    <submittedName>
        <fullName evidence="1">Uncharacterized protein</fullName>
    </submittedName>
</protein>
<name>A0A9I9EAD6_CUCME</name>
<dbReference type="Gramene" id="MELO3C030856.2.1">
    <property type="protein sequence ID" value="MELO3C030856.2.1"/>
    <property type="gene ID" value="MELO3C030856.2"/>
</dbReference>
<proteinExistence type="predicted"/>
<accession>A0A9I9EAD6</accession>
<reference evidence="1" key="1">
    <citation type="submission" date="2023-03" db="UniProtKB">
        <authorList>
            <consortium name="EnsemblPlants"/>
        </authorList>
    </citation>
    <scope>IDENTIFICATION</scope>
</reference>